<feature type="region of interest" description="Disordered" evidence="9">
    <location>
        <begin position="1"/>
        <end position="20"/>
    </location>
</feature>
<dbReference type="EMBL" id="MAYW01000001">
    <property type="protein sequence ID" value="ODS34831.1"/>
    <property type="molecule type" value="Genomic_DNA"/>
</dbReference>
<dbReference type="CDD" id="cd01672">
    <property type="entry name" value="TMPK"/>
    <property type="match status" value="1"/>
</dbReference>
<dbReference type="Gene3D" id="3.40.50.300">
    <property type="entry name" value="P-loop containing nucleotide triphosphate hydrolases"/>
    <property type="match status" value="1"/>
</dbReference>
<evidence type="ECO:0000256" key="5">
    <source>
        <dbReference type="ARBA" id="ARBA00022777"/>
    </source>
</evidence>
<sequence length="285" mass="32956">MNSSHNLPTHSTEPTIQTGQNVGVKKGKLIVVEGTDGSGKTVQTHLLVEKLLREGYQVQTTDFPQYGKSFFANMIERYLKGEFGWPQELRNHLKKNPLPKEKNHTSDMPENNRIENVESRPDEVSPYLTSILYAGDRWEAKNQMHKWLDEGNIIISNRYVCSNMAHQGAKIRDVKERKKFFEWIEELEYKVYAIPRANLTIYLHVPIEISQELIKTKVKDAQGFKSEIDLHEEDIGYLKRVQNIYTDLANGDSSWFTIECSKNNQIISKEEIAEEVWNTVSKILS</sequence>
<evidence type="ECO:0000256" key="4">
    <source>
        <dbReference type="ARBA" id="ARBA00022741"/>
    </source>
</evidence>
<gene>
    <name evidence="8" type="primary">tmk</name>
    <name evidence="11" type="ORF">SCARUB_00091</name>
</gene>
<feature type="domain" description="Thymidylate kinase-like" evidence="10">
    <location>
        <begin position="112"/>
        <end position="268"/>
    </location>
</feature>
<dbReference type="PATRIC" id="fig|1872076.5.peg.102"/>
<reference evidence="11 12" key="1">
    <citation type="submission" date="2016-07" db="EMBL/GenBank/DDBJ databases">
        <title>Draft genome of Scalindua rubra, obtained from a brine-seawater interface in the Red Sea, sheds light on salt adaptation in anammox bacteria.</title>
        <authorList>
            <person name="Speth D.R."/>
            <person name="Lagkouvardos I."/>
            <person name="Wang Y."/>
            <person name="Qian P.-Y."/>
            <person name="Dutilh B.E."/>
            <person name="Jetten M.S."/>
        </authorList>
    </citation>
    <scope>NUCLEOTIDE SEQUENCE [LARGE SCALE GENOMIC DNA]</scope>
    <source>
        <strain evidence="11">BSI-1</strain>
    </source>
</reference>
<keyword evidence="6 8" id="KW-0067">ATP-binding</keyword>
<comment type="catalytic activity">
    <reaction evidence="7 8">
        <text>dTMP + ATP = dTDP + ADP</text>
        <dbReference type="Rhea" id="RHEA:13517"/>
        <dbReference type="ChEBI" id="CHEBI:30616"/>
        <dbReference type="ChEBI" id="CHEBI:58369"/>
        <dbReference type="ChEBI" id="CHEBI:63528"/>
        <dbReference type="ChEBI" id="CHEBI:456216"/>
        <dbReference type="EC" id="2.7.4.9"/>
    </reaction>
</comment>
<comment type="caution">
    <text evidence="11">The sequence shown here is derived from an EMBL/GenBank/DDBJ whole genome shotgun (WGS) entry which is preliminary data.</text>
</comment>
<evidence type="ECO:0000313" key="12">
    <source>
        <dbReference type="Proteomes" id="UP000094056"/>
    </source>
</evidence>
<keyword evidence="4 8" id="KW-0547">Nucleotide-binding</keyword>
<evidence type="ECO:0000256" key="2">
    <source>
        <dbReference type="ARBA" id="ARBA00022679"/>
    </source>
</evidence>
<evidence type="ECO:0000256" key="1">
    <source>
        <dbReference type="ARBA" id="ARBA00009776"/>
    </source>
</evidence>
<dbReference type="InterPro" id="IPR039430">
    <property type="entry name" value="Thymidylate_kin-like_dom"/>
</dbReference>
<dbReference type="HAMAP" id="MF_00165">
    <property type="entry name" value="Thymidylate_kinase"/>
    <property type="match status" value="1"/>
</dbReference>
<keyword evidence="2 8" id="KW-0808">Transferase</keyword>
<protein>
    <recommendedName>
        <fullName evidence="8">Thymidylate kinase</fullName>
        <ecNumber evidence="8">2.7.4.9</ecNumber>
    </recommendedName>
    <alternativeName>
        <fullName evidence="8">dTMP kinase</fullName>
    </alternativeName>
</protein>
<dbReference type="GO" id="GO:0005829">
    <property type="term" value="C:cytosol"/>
    <property type="evidence" value="ECO:0007669"/>
    <property type="project" value="TreeGrafter"/>
</dbReference>
<evidence type="ECO:0000256" key="9">
    <source>
        <dbReference type="SAM" id="MobiDB-lite"/>
    </source>
</evidence>
<keyword evidence="3 8" id="KW-0545">Nucleotide biosynthesis</keyword>
<feature type="domain" description="Thymidylate kinase-like" evidence="10">
    <location>
        <begin position="32"/>
        <end position="80"/>
    </location>
</feature>
<dbReference type="SUPFAM" id="SSF52540">
    <property type="entry name" value="P-loop containing nucleoside triphosphate hydrolases"/>
    <property type="match status" value="1"/>
</dbReference>
<dbReference type="PANTHER" id="PTHR10344">
    <property type="entry name" value="THYMIDYLATE KINASE"/>
    <property type="match status" value="1"/>
</dbReference>
<dbReference type="InterPro" id="IPR027417">
    <property type="entry name" value="P-loop_NTPase"/>
</dbReference>
<accession>A0A1E3XGT2</accession>
<dbReference type="Pfam" id="PF02223">
    <property type="entry name" value="Thymidylate_kin"/>
    <property type="match status" value="2"/>
</dbReference>
<evidence type="ECO:0000313" key="11">
    <source>
        <dbReference type="EMBL" id="ODS34831.1"/>
    </source>
</evidence>
<evidence type="ECO:0000256" key="6">
    <source>
        <dbReference type="ARBA" id="ARBA00022840"/>
    </source>
</evidence>
<dbReference type="Proteomes" id="UP000094056">
    <property type="component" value="Unassembled WGS sequence"/>
</dbReference>
<dbReference type="InterPro" id="IPR018094">
    <property type="entry name" value="Thymidylate_kinase"/>
</dbReference>
<dbReference type="GO" id="GO:0006227">
    <property type="term" value="P:dUDP biosynthetic process"/>
    <property type="evidence" value="ECO:0007669"/>
    <property type="project" value="TreeGrafter"/>
</dbReference>
<dbReference type="GO" id="GO:0004798">
    <property type="term" value="F:dTMP kinase activity"/>
    <property type="evidence" value="ECO:0007669"/>
    <property type="project" value="UniProtKB-UniRule"/>
</dbReference>
<evidence type="ECO:0000256" key="8">
    <source>
        <dbReference type="HAMAP-Rule" id="MF_00165"/>
    </source>
</evidence>
<dbReference type="AlphaFoldDB" id="A0A1E3XGT2"/>
<organism evidence="11 12">
    <name type="scientific">Candidatus Scalindua rubra</name>
    <dbReference type="NCBI Taxonomy" id="1872076"/>
    <lineage>
        <taxon>Bacteria</taxon>
        <taxon>Pseudomonadati</taxon>
        <taxon>Planctomycetota</taxon>
        <taxon>Candidatus Brocadiia</taxon>
        <taxon>Candidatus Brocadiales</taxon>
        <taxon>Candidatus Scalinduaceae</taxon>
        <taxon>Candidatus Scalindua</taxon>
    </lineage>
</organism>
<feature type="binding site" evidence="8">
    <location>
        <begin position="34"/>
        <end position="41"/>
    </location>
    <ligand>
        <name>ATP</name>
        <dbReference type="ChEBI" id="CHEBI:30616"/>
    </ligand>
</feature>
<evidence type="ECO:0000256" key="7">
    <source>
        <dbReference type="ARBA" id="ARBA00048743"/>
    </source>
</evidence>
<dbReference type="GO" id="GO:0005524">
    <property type="term" value="F:ATP binding"/>
    <property type="evidence" value="ECO:0007669"/>
    <property type="project" value="UniProtKB-UniRule"/>
</dbReference>
<name>A0A1E3XGT2_9BACT</name>
<proteinExistence type="inferred from homology"/>
<dbReference type="GO" id="GO:0006233">
    <property type="term" value="P:dTDP biosynthetic process"/>
    <property type="evidence" value="ECO:0007669"/>
    <property type="project" value="InterPro"/>
</dbReference>
<dbReference type="EC" id="2.7.4.9" evidence="8"/>
<comment type="function">
    <text evidence="8">Phosphorylation of dTMP to form dTDP in both de novo and salvage pathways of dTTP synthesis.</text>
</comment>
<comment type="similarity">
    <text evidence="1 8">Belongs to the thymidylate kinase family.</text>
</comment>
<evidence type="ECO:0000259" key="10">
    <source>
        <dbReference type="Pfam" id="PF02223"/>
    </source>
</evidence>
<dbReference type="GO" id="GO:0006235">
    <property type="term" value="P:dTTP biosynthetic process"/>
    <property type="evidence" value="ECO:0007669"/>
    <property type="project" value="UniProtKB-UniRule"/>
</dbReference>
<dbReference type="PANTHER" id="PTHR10344:SF4">
    <property type="entry name" value="UMP-CMP KINASE 2, MITOCHONDRIAL"/>
    <property type="match status" value="1"/>
</dbReference>
<keyword evidence="5 8" id="KW-0418">Kinase</keyword>
<evidence type="ECO:0000256" key="3">
    <source>
        <dbReference type="ARBA" id="ARBA00022727"/>
    </source>
</evidence>